<dbReference type="AlphaFoldDB" id="A0A2D4NQR7"/>
<accession>A0A2D4NQR7</accession>
<feature type="region of interest" description="Disordered" evidence="1">
    <location>
        <begin position="107"/>
        <end position="143"/>
    </location>
</feature>
<evidence type="ECO:0000256" key="1">
    <source>
        <dbReference type="SAM" id="MobiDB-lite"/>
    </source>
</evidence>
<reference evidence="2" key="1">
    <citation type="submission" date="2017-07" db="EMBL/GenBank/DDBJ databases">
        <authorList>
            <person name="Mikheyev A."/>
            <person name="Grau M."/>
        </authorList>
    </citation>
    <scope>NUCLEOTIDE SEQUENCE</scope>
    <source>
        <tissue evidence="2">Venom_gland</tissue>
    </source>
</reference>
<dbReference type="EMBL" id="IACN01014445">
    <property type="protein sequence ID" value="LAB48030.1"/>
    <property type="molecule type" value="Transcribed_RNA"/>
</dbReference>
<evidence type="ECO:0000313" key="2">
    <source>
        <dbReference type="EMBL" id="LAB48030.1"/>
    </source>
</evidence>
<sequence>MHIIMKFAIKCNSSKMDYSWKILKSILQEYKQQALEKNQPFGSAFEFLEMEILKKEQEIAVEQRDVDKEGEAILNIPMTLSVASTIKKRKRVKKLRPDILLKKRSVLQGKKKVGKNQRGGPQKGELDKRESKGEKKGERKLKGKRYIDQNQWEKLLKSRELTLFSRHRDNG</sequence>
<reference evidence="2" key="2">
    <citation type="submission" date="2017-11" db="EMBL/GenBank/DDBJ databases">
        <title>Coralsnake Venomics: Analyses of Venom Gland Transcriptomes and Proteomes of Six Brazilian Taxa.</title>
        <authorList>
            <person name="Aird S.D."/>
            <person name="Jorge da Silva N."/>
            <person name="Qiu L."/>
            <person name="Villar-Briones A."/>
            <person name="Aparecida-Saddi V."/>
            <person name="Campos-Telles M.P."/>
            <person name="Grau M."/>
            <person name="Mikheyev A.S."/>
        </authorList>
    </citation>
    <scope>NUCLEOTIDE SEQUENCE</scope>
    <source>
        <tissue evidence="2">Venom_gland</tissue>
    </source>
</reference>
<protein>
    <submittedName>
        <fullName evidence="2">Uncharacterized protein</fullName>
    </submittedName>
</protein>
<name>A0A2D4NQR7_MICSU</name>
<organism evidence="2">
    <name type="scientific">Micrurus surinamensis</name>
    <name type="common">Surinam coral snake</name>
    <dbReference type="NCBI Taxonomy" id="129470"/>
    <lineage>
        <taxon>Eukaryota</taxon>
        <taxon>Metazoa</taxon>
        <taxon>Chordata</taxon>
        <taxon>Craniata</taxon>
        <taxon>Vertebrata</taxon>
        <taxon>Euteleostomi</taxon>
        <taxon>Lepidosauria</taxon>
        <taxon>Squamata</taxon>
        <taxon>Bifurcata</taxon>
        <taxon>Unidentata</taxon>
        <taxon>Episquamata</taxon>
        <taxon>Toxicofera</taxon>
        <taxon>Serpentes</taxon>
        <taxon>Colubroidea</taxon>
        <taxon>Elapidae</taxon>
        <taxon>Elapinae</taxon>
        <taxon>Micrurus</taxon>
    </lineage>
</organism>
<feature type="compositionally biased region" description="Basic and acidic residues" evidence="1">
    <location>
        <begin position="124"/>
        <end position="137"/>
    </location>
</feature>
<proteinExistence type="predicted"/>